<dbReference type="Proteomes" id="UP000285150">
    <property type="component" value="Unassembled WGS sequence"/>
</dbReference>
<proteinExistence type="predicted"/>
<gene>
    <name evidence="2" type="ORF">DWV41_06290</name>
    <name evidence="1" type="ORF">DWV77_11610</name>
</gene>
<protein>
    <submittedName>
        <fullName evidence="2">Uncharacterized protein</fullName>
    </submittedName>
</protein>
<dbReference type="EMBL" id="QSBD01000007">
    <property type="protein sequence ID" value="RGW98037.1"/>
    <property type="molecule type" value="Genomic_DNA"/>
</dbReference>
<accession>A0A413E369</accession>
<dbReference type="RefSeq" id="WP_117858424.1">
    <property type="nucleotide sequence ID" value="NZ_JAQCOO010000006.1"/>
</dbReference>
<evidence type="ECO:0000313" key="4">
    <source>
        <dbReference type="Proteomes" id="UP000285150"/>
    </source>
</evidence>
<reference evidence="3 4" key="1">
    <citation type="submission" date="2018-08" db="EMBL/GenBank/DDBJ databases">
        <title>A genome reference for cultivated species of the human gut microbiota.</title>
        <authorList>
            <person name="Zou Y."/>
            <person name="Xue W."/>
            <person name="Luo G."/>
        </authorList>
    </citation>
    <scope>NUCLEOTIDE SEQUENCE [LARGE SCALE GENOMIC DNA]</scope>
    <source>
        <strain evidence="2 3">AF05-4</strain>
        <strain evidence="1 4">AF12-7</strain>
    </source>
</reference>
<sequence>MNLNISLCASACTGAKHCSLTPTCKGWGCRFLATPIEQLPTTDKEKAKLFSKVYREAKSKGVLECPHYRSLFIDEVLENINKSNVTLQTMN</sequence>
<dbReference type="EMBL" id="QSAF01000013">
    <property type="protein sequence ID" value="RGW33191.1"/>
    <property type="molecule type" value="Genomic_DNA"/>
</dbReference>
<name>A0A413E369_BACSE</name>
<evidence type="ECO:0000313" key="2">
    <source>
        <dbReference type="EMBL" id="RGW98037.1"/>
    </source>
</evidence>
<dbReference type="AlphaFoldDB" id="A0A413E369"/>
<organism evidence="2 3">
    <name type="scientific">Bacteroides stercoris</name>
    <dbReference type="NCBI Taxonomy" id="46506"/>
    <lineage>
        <taxon>Bacteria</taxon>
        <taxon>Pseudomonadati</taxon>
        <taxon>Bacteroidota</taxon>
        <taxon>Bacteroidia</taxon>
        <taxon>Bacteroidales</taxon>
        <taxon>Bacteroidaceae</taxon>
        <taxon>Bacteroides</taxon>
    </lineage>
</organism>
<evidence type="ECO:0000313" key="1">
    <source>
        <dbReference type="EMBL" id="RGW33191.1"/>
    </source>
</evidence>
<comment type="caution">
    <text evidence="2">The sequence shown here is derived from an EMBL/GenBank/DDBJ whole genome shotgun (WGS) entry which is preliminary data.</text>
</comment>
<dbReference type="Proteomes" id="UP000284777">
    <property type="component" value="Unassembled WGS sequence"/>
</dbReference>
<evidence type="ECO:0000313" key="3">
    <source>
        <dbReference type="Proteomes" id="UP000284777"/>
    </source>
</evidence>